<name>A0AAC8TIE9_9BACT</name>
<dbReference type="InterPro" id="IPR002477">
    <property type="entry name" value="Peptidoglycan-bd-like"/>
</dbReference>
<dbReference type="InterPro" id="IPR036366">
    <property type="entry name" value="PGBDSf"/>
</dbReference>
<gene>
    <name evidence="4" type="ORF">AA314_08858</name>
    <name evidence="5" type="ORF">ATI61_111191</name>
</gene>
<dbReference type="InterPro" id="IPR023346">
    <property type="entry name" value="Lysozyme-like_dom_sf"/>
</dbReference>
<dbReference type="PANTHER" id="PTHR34408:SF1">
    <property type="entry name" value="GLYCOSYL HYDROLASE FAMILY 19 DOMAIN-CONTAINING PROTEIN HI_1415"/>
    <property type="match status" value="1"/>
</dbReference>
<evidence type="ECO:0000313" key="6">
    <source>
        <dbReference type="Proteomes" id="UP000035579"/>
    </source>
</evidence>
<evidence type="ECO:0000256" key="1">
    <source>
        <dbReference type="SAM" id="MobiDB-lite"/>
    </source>
</evidence>
<dbReference type="Pfam" id="PF00182">
    <property type="entry name" value="Glyco_hydro_19"/>
    <property type="match status" value="1"/>
</dbReference>
<keyword evidence="7" id="KW-1185">Reference proteome</keyword>
<proteinExistence type="predicted"/>
<feature type="domain" description="Peptidoglycan binding-like" evidence="3">
    <location>
        <begin position="24"/>
        <end position="80"/>
    </location>
</feature>
<dbReference type="Pfam" id="PF01471">
    <property type="entry name" value="PG_binding_1"/>
    <property type="match status" value="1"/>
</dbReference>
<dbReference type="EMBL" id="QUMU01000011">
    <property type="protein sequence ID" value="REG26641.1"/>
    <property type="molecule type" value="Genomic_DNA"/>
</dbReference>
<feature type="compositionally biased region" description="Polar residues" evidence="1">
    <location>
        <begin position="1"/>
        <end position="16"/>
    </location>
</feature>
<dbReference type="GO" id="GO:0016998">
    <property type="term" value="P:cell wall macromolecule catabolic process"/>
    <property type="evidence" value="ECO:0007669"/>
    <property type="project" value="InterPro"/>
</dbReference>
<dbReference type="CDD" id="cd00325">
    <property type="entry name" value="chitinase_GH19"/>
    <property type="match status" value="1"/>
</dbReference>
<evidence type="ECO:0000259" key="2">
    <source>
        <dbReference type="Pfam" id="PF00182"/>
    </source>
</evidence>
<dbReference type="SUPFAM" id="SSF53955">
    <property type="entry name" value="Lysozyme-like"/>
    <property type="match status" value="1"/>
</dbReference>
<dbReference type="KEGG" id="age:AA314_08858"/>
<reference evidence="5 7" key="2">
    <citation type="submission" date="2018-08" db="EMBL/GenBank/DDBJ databases">
        <title>Genomic Encyclopedia of Archaeal and Bacterial Type Strains, Phase II (KMG-II): from individual species to whole genera.</title>
        <authorList>
            <person name="Goeker M."/>
        </authorList>
    </citation>
    <scope>NUCLEOTIDE SEQUENCE [LARGE SCALE GENOMIC DNA]</scope>
    <source>
        <strain evidence="5 7">DSM 2261</strain>
    </source>
</reference>
<dbReference type="InterPro" id="IPR000726">
    <property type="entry name" value="Glyco_hydro_19_cat"/>
</dbReference>
<dbReference type="Proteomes" id="UP000035579">
    <property type="component" value="Chromosome"/>
</dbReference>
<dbReference type="Gene3D" id="1.10.101.10">
    <property type="entry name" value="PGBD-like superfamily/PGBD"/>
    <property type="match status" value="1"/>
</dbReference>
<sequence length="269" mass="29513">MPPSLDISSLQSSTTPRELRLESRGPEVAELQRKLLAAGFDGGVADGVFGRRTEAAVKAFQQSRGLVADGIVGTRTWTALGVHVEGEPPEVPISARLNEKQLREIMPRVSDARARECLPHLDAAMVEADIVTPQRQAAFLAQLAHESGELRYFEELASGEAYEGRQDLGNTQLGDGRRYKGRGPIQLTGRTNYRAAGRVLGVDLEAHPERAADVDVGFRVAAWFWTSRGLNALADAGDFRELTRRINGGFNGLAHREAYYRRALEVLTH</sequence>
<evidence type="ECO:0000259" key="3">
    <source>
        <dbReference type="Pfam" id="PF01471"/>
    </source>
</evidence>
<dbReference type="EMBL" id="CP011509">
    <property type="protein sequence ID" value="AKJ07232.1"/>
    <property type="molecule type" value="Genomic_DNA"/>
</dbReference>
<reference evidence="4 6" key="1">
    <citation type="submission" date="2015-05" db="EMBL/GenBank/DDBJ databases">
        <title>Genome assembly of Archangium gephyra DSM 2261.</title>
        <authorList>
            <person name="Sharma G."/>
            <person name="Subramanian S."/>
        </authorList>
    </citation>
    <scope>NUCLEOTIDE SEQUENCE [LARGE SCALE GENOMIC DNA]</scope>
    <source>
        <strain evidence="4 6">DSM 2261</strain>
    </source>
</reference>
<evidence type="ECO:0000313" key="5">
    <source>
        <dbReference type="EMBL" id="REG26641.1"/>
    </source>
</evidence>
<organism evidence="4 6">
    <name type="scientific">Archangium gephyra</name>
    <dbReference type="NCBI Taxonomy" id="48"/>
    <lineage>
        <taxon>Bacteria</taxon>
        <taxon>Pseudomonadati</taxon>
        <taxon>Myxococcota</taxon>
        <taxon>Myxococcia</taxon>
        <taxon>Myxococcales</taxon>
        <taxon>Cystobacterineae</taxon>
        <taxon>Archangiaceae</taxon>
        <taxon>Archangium</taxon>
    </lineage>
</organism>
<dbReference type="InterPro" id="IPR052354">
    <property type="entry name" value="Cell_Wall_Dynamics_Protein"/>
</dbReference>
<dbReference type="PANTHER" id="PTHR34408">
    <property type="entry name" value="FAMILY PROTEIN, PUTATIVE-RELATED"/>
    <property type="match status" value="1"/>
</dbReference>
<evidence type="ECO:0000313" key="4">
    <source>
        <dbReference type="EMBL" id="AKJ07232.1"/>
    </source>
</evidence>
<protein>
    <submittedName>
        <fullName evidence="5">Chitinase</fullName>
    </submittedName>
    <submittedName>
        <fullName evidence="4">Membrane-bound lytic murein transglycosylase D</fullName>
    </submittedName>
</protein>
<dbReference type="GO" id="GO:0004568">
    <property type="term" value="F:chitinase activity"/>
    <property type="evidence" value="ECO:0007669"/>
    <property type="project" value="InterPro"/>
</dbReference>
<dbReference type="InterPro" id="IPR036365">
    <property type="entry name" value="PGBD-like_sf"/>
</dbReference>
<feature type="domain" description="Glycoside hydrolase family 19 catalytic" evidence="2">
    <location>
        <begin position="169"/>
        <end position="227"/>
    </location>
</feature>
<dbReference type="GO" id="GO:0006032">
    <property type="term" value="P:chitin catabolic process"/>
    <property type="evidence" value="ECO:0007669"/>
    <property type="project" value="InterPro"/>
</dbReference>
<accession>A0AAC8TIE9</accession>
<dbReference type="AlphaFoldDB" id="A0AAC8TIE9"/>
<dbReference type="Proteomes" id="UP000256345">
    <property type="component" value="Unassembled WGS sequence"/>
</dbReference>
<dbReference type="RefSeq" id="WP_245682766.1">
    <property type="nucleotide sequence ID" value="NZ_CP011509.1"/>
</dbReference>
<evidence type="ECO:0000313" key="7">
    <source>
        <dbReference type="Proteomes" id="UP000256345"/>
    </source>
</evidence>
<dbReference type="SUPFAM" id="SSF47090">
    <property type="entry name" value="PGBD-like"/>
    <property type="match status" value="1"/>
</dbReference>
<dbReference type="Gene3D" id="1.10.530.10">
    <property type="match status" value="1"/>
</dbReference>
<feature type="region of interest" description="Disordered" evidence="1">
    <location>
        <begin position="1"/>
        <end position="25"/>
    </location>
</feature>